<sequence length="68" mass="7860">MSVGTGIEKRLFSIQEAAAYTGFSEHTLYDWIYKRKIEHVKISRRVFISRDTLENLITSNTVKARGII</sequence>
<name>A0A410JV24_9BACT</name>
<dbReference type="InterPro" id="IPR009061">
    <property type="entry name" value="DNA-bd_dom_put_sf"/>
</dbReference>
<accession>A0A410JV24</accession>
<dbReference type="OrthoDB" id="5609458at2"/>
<dbReference type="AlphaFoldDB" id="A0A410JV24"/>
<dbReference type="EMBL" id="CP035108">
    <property type="protein sequence ID" value="QAR32032.1"/>
    <property type="molecule type" value="Genomic_DNA"/>
</dbReference>
<keyword evidence="3" id="KW-1185">Reference proteome</keyword>
<evidence type="ECO:0000313" key="3">
    <source>
        <dbReference type="Proteomes" id="UP000287502"/>
    </source>
</evidence>
<dbReference type="Proteomes" id="UP000287502">
    <property type="component" value="Chromosome"/>
</dbReference>
<dbReference type="KEGG" id="gtl:EP073_01025"/>
<dbReference type="RefSeq" id="WP_128465319.1">
    <property type="nucleotide sequence ID" value="NZ_CP035108.1"/>
</dbReference>
<evidence type="ECO:0000313" key="2">
    <source>
        <dbReference type="EMBL" id="QAR32032.1"/>
    </source>
</evidence>
<reference evidence="2 3" key="1">
    <citation type="submission" date="2019-01" db="EMBL/GenBank/DDBJ databases">
        <title>Geovibrio thiophilus DSM 11263, complete genome.</title>
        <authorList>
            <person name="Spring S."/>
            <person name="Bunk B."/>
            <person name="Sproer C."/>
        </authorList>
    </citation>
    <scope>NUCLEOTIDE SEQUENCE [LARGE SCALE GENOMIC DNA]</scope>
    <source>
        <strain evidence="2 3">DSM 11263</strain>
    </source>
</reference>
<protein>
    <submittedName>
        <fullName evidence="2">DNA-binding protein</fullName>
    </submittedName>
</protein>
<dbReference type="InterPro" id="IPR041657">
    <property type="entry name" value="HTH_17"/>
</dbReference>
<dbReference type="SUPFAM" id="SSF46955">
    <property type="entry name" value="Putative DNA-binding domain"/>
    <property type="match status" value="1"/>
</dbReference>
<dbReference type="Gene3D" id="3.90.105.50">
    <property type="match status" value="1"/>
</dbReference>
<dbReference type="InterPro" id="IPR038148">
    <property type="entry name" value="Tn1545/Tn916_Xis"/>
</dbReference>
<gene>
    <name evidence="2" type="ORF">EP073_01025</name>
</gene>
<evidence type="ECO:0000259" key="1">
    <source>
        <dbReference type="Pfam" id="PF12728"/>
    </source>
</evidence>
<feature type="domain" description="Helix-turn-helix" evidence="1">
    <location>
        <begin position="11"/>
        <end position="60"/>
    </location>
</feature>
<organism evidence="2 3">
    <name type="scientific">Geovibrio thiophilus</name>
    <dbReference type="NCBI Taxonomy" id="139438"/>
    <lineage>
        <taxon>Bacteria</taxon>
        <taxon>Pseudomonadati</taxon>
        <taxon>Deferribacterota</taxon>
        <taxon>Deferribacteres</taxon>
        <taxon>Deferribacterales</taxon>
        <taxon>Geovibrionaceae</taxon>
        <taxon>Geovibrio</taxon>
    </lineage>
</organism>
<dbReference type="Pfam" id="PF12728">
    <property type="entry name" value="HTH_17"/>
    <property type="match status" value="1"/>
</dbReference>
<dbReference type="GO" id="GO:0003677">
    <property type="term" value="F:DNA binding"/>
    <property type="evidence" value="ECO:0007669"/>
    <property type="project" value="UniProtKB-KW"/>
</dbReference>
<keyword evidence="2" id="KW-0238">DNA-binding</keyword>
<dbReference type="NCBIfam" id="TIGR01764">
    <property type="entry name" value="excise"/>
    <property type="match status" value="1"/>
</dbReference>
<dbReference type="InterPro" id="IPR010093">
    <property type="entry name" value="SinI_DNA-bd"/>
</dbReference>
<proteinExistence type="predicted"/>